<gene>
    <name evidence="2" type="ORF">PECAL_2P27940</name>
</gene>
<reference evidence="2" key="1">
    <citation type="submission" date="2021-11" db="EMBL/GenBank/DDBJ databases">
        <authorList>
            <consortium name="Genoscope - CEA"/>
            <person name="William W."/>
        </authorList>
    </citation>
    <scope>NUCLEOTIDE SEQUENCE</scope>
</reference>
<feature type="coiled-coil region" evidence="1">
    <location>
        <begin position="61"/>
        <end position="158"/>
    </location>
</feature>
<evidence type="ECO:0000256" key="1">
    <source>
        <dbReference type="SAM" id="Coils"/>
    </source>
</evidence>
<protein>
    <submittedName>
        <fullName evidence="2">Uncharacterized protein</fullName>
    </submittedName>
</protein>
<dbReference type="AlphaFoldDB" id="A0A8J2SLZ7"/>
<name>A0A8J2SLZ7_9STRA</name>
<proteinExistence type="predicted"/>
<comment type="caution">
    <text evidence="2">The sequence shown here is derived from an EMBL/GenBank/DDBJ whole genome shotgun (WGS) entry which is preliminary data.</text>
</comment>
<keyword evidence="3" id="KW-1185">Reference proteome</keyword>
<evidence type="ECO:0000313" key="3">
    <source>
        <dbReference type="Proteomes" id="UP000789595"/>
    </source>
</evidence>
<organism evidence="2 3">
    <name type="scientific">Pelagomonas calceolata</name>
    <dbReference type="NCBI Taxonomy" id="35677"/>
    <lineage>
        <taxon>Eukaryota</taxon>
        <taxon>Sar</taxon>
        <taxon>Stramenopiles</taxon>
        <taxon>Ochrophyta</taxon>
        <taxon>Pelagophyceae</taxon>
        <taxon>Pelagomonadales</taxon>
        <taxon>Pelagomonadaceae</taxon>
        <taxon>Pelagomonas</taxon>
    </lineage>
</organism>
<keyword evidence="1" id="KW-0175">Coiled coil</keyword>
<sequence>MTSLLTSQWLDACIIVPAEDCDIIAQLAQRAAAEGHAVSDLAELRTYALTTEIDEAEASLVESLKDKSRTIEAAAAAAAEEDAARAAKSAADAELAAAEQKARDAARRVAAAKAARATKAAEARRAAAAKDEAARRLAAEKEAETRRIAAEAAAAEETESDDEDEWAEFWAGTEAQLRGDVQETAEGYDVVLRGADELDVSVEGDSLRVEGVIIPSPPVQDKILALAKRRAMRYGHGRVTEEDVIAASKGRFGRVDEVVRLPANADVGGATRACRGRDVVVSVPRRAPPPRRVRRAVDPYYGRALFREPSYPPIYSY</sequence>
<accession>A0A8J2SLZ7</accession>
<dbReference type="Proteomes" id="UP000789595">
    <property type="component" value="Unassembled WGS sequence"/>
</dbReference>
<dbReference type="EMBL" id="CAKKNE010000002">
    <property type="protein sequence ID" value="CAH0369662.1"/>
    <property type="molecule type" value="Genomic_DNA"/>
</dbReference>
<evidence type="ECO:0000313" key="2">
    <source>
        <dbReference type="EMBL" id="CAH0369662.1"/>
    </source>
</evidence>